<keyword evidence="2 5" id="KW-0479">Metal-binding</keyword>
<dbReference type="Pfam" id="PF21157">
    <property type="entry name" value="DksA_N"/>
    <property type="match status" value="1"/>
</dbReference>
<dbReference type="InterPro" id="IPR000962">
    <property type="entry name" value="Znf_DskA_TraR"/>
</dbReference>
<evidence type="ECO:0000256" key="3">
    <source>
        <dbReference type="ARBA" id="ARBA00022771"/>
    </source>
</evidence>
<dbReference type="HAMAP" id="MF_00926">
    <property type="entry name" value="DksA"/>
    <property type="match status" value="1"/>
</dbReference>
<evidence type="ECO:0000256" key="5">
    <source>
        <dbReference type="HAMAP-Rule" id="MF_00926"/>
    </source>
</evidence>
<dbReference type="AlphaFoldDB" id="A0A106BQF5"/>
<gene>
    <name evidence="5" type="primary">dksA</name>
    <name evidence="9" type="ORF">ABW22_07190</name>
</gene>
<organism evidence="9 10">
    <name type="scientific">Thiobacillus denitrificans</name>
    <dbReference type="NCBI Taxonomy" id="36861"/>
    <lineage>
        <taxon>Bacteria</taxon>
        <taxon>Pseudomonadati</taxon>
        <taxon>Pseudomonadota</taxon>
        <taxon>Betaproteobacteria</taxon>
        <taxon>Nitrosomonadales</taxon>
        <taxon>Thiobacillaceae</taxon>
        <taxon>Thiobacillus</taxon>
    </lineage>
</organism>
<evidence type="ECO:0000256" key="2">
    <source>
        <dbReference type="ARBA" id="ARBA00022723"/>
    </source>
</evidence>
<keyword evidence="1 5" id="KW-0963">Cytoplasm</keyword>
<dbReference type="EMBL" id="LDUG01000019">
    <property type="protein sequence ID" value="KVW96726.1"/>
    <property type="molecule type" value="Genomic_DNA"/>
</dbReference>
<dbReference type="PANTHER" id="PTHR33823">
    <property type="entry name" value="RNA POLYMERASE-BINDING TRANSCRIPTION FACTOR DKSA-RELATED"/>
    <property type="match status" value="1"/>
</dbReference>
<feature type="zinc finger region" description="dksA C4-type" evidence="6">
    <location>
        <begin position="103"/>
        <end position="127"/>
    </location>
</feature>
<dbReference type="SUPFAM" id="SSF57716">
    <property type="entry name" value="Glucocorticoid receptor-like (DNA-binding domain)"/>
    <property type="match status" value="1"/>
</dbReference>
<comment type="subcellular location">
    <subcellularLocation>
        <location evidence="5">Cytoplasm</location>
    </subcellularLocation>
</comment>
<dbReference type="RefSeq" id="WP_059754007.1">
    <property type="nucleotide sequence ID" value="NZ_LDUG01000019.1"/>
</dbReference>
<feature type="domain" description="Zinc finger DksA/TraR C4-type" evidence="7">
    <location>
        <begin position="98"/>
        <end position="132"/>
    </location>
</feature>
<keyword evidence="3 5" id="KW-0863">Zinc-finger</keyword>
<keyword evidence="4 5" id="KW-0862">Zinc</keyword>
<dbReference type="InterPro" id="IPR037187">
    <property type="entry name" value="DnaK_N"/>
</dbReference>
<sequence length="139" mass="15875">MPTSPKPLTEAALLKMPASAYMNADQLAFFRARLEALRDEMLSNAANTGAVLKENENFADPNDRASMEEEHMLEQRVRDRERKQLKKINSALKRIESGEYGWCEETGDPIGLPRLLARPTAEYSIEAQERHEMQEKLRA</sequence>
<dbReference type="PROSITE" id="PS51128">
    <property type="entry name" value="ZF_DKSA_2"/>
    <property type="match status" value="1"/>
</dbReference>
<feature type="domain" description="DnaK suppressor protein DksA N-terminal" evidence="8">
    <location>
        <begin position="26"/>
        <end position="95"/>
    </location>
</feature>
<comment type="subunit">
    <text evidence="5">Interacts directly with the RNA polymerase.</text>
</comment>
<protein>
    <recommendedName>
        <fullName evidence="5">RNA polymerase-binding transcription factor DksA</fullName>
    </recommendedName>
</protein>
<dbReference type="PANTHER" id="PTHR33823:SF2">
    <property type="entry name" value="RNA POLYMERASE-BINDING TRANSCRIPTION FACTOR DKSA"/>
    <property type="match status" value="1"/>
</dbReference>
<reference evidence="9 10" key="1">
    <citation type="journal article" date="2015" name="Appl. Environ. Microbiol.">
        <title>Aerobic and Anaerobic Thiosulfate Oxidation by a Cold-Adapted, Subglacial Chemoautotroph.</title>
        <authorList>
            <person name="Harrold Z.R."/>
            <person name="Skidmore M.L."/>
            <person name="Hamilton T.L."/>
            <person name="Desch L."/>
            <person name="Amada K."/>
            <person name="van Gelder W."/>
            <person name="Glover K."/>
            <person name="Roden E.E."/>
            <person name="Boyd E.S."/>
        </authorList>
    </citation>
    <scope>NUCLEOTIDE SEQUENCE [LARGE SCALE GENOMIC DNA]</scope>
    <source>
        <strain evidence="9 10">RG</strain>
    </source>
</reference>
<dbReference type="InterPro" id="IPR020458">
    <property type="entry name" value="Znf_DskA_TraR_CS"/>
</dbReference>
<comment type="caution">
    <text evidence="9">The sequence shown here is derived from an EMBL/GenBank/DDBJ whole genome shotgun (WGS) entry which is preliminary data.</text>
</comment>
<dbReference type="PATRIC" id="fig|36861.3.peg.914"/>
<keyword evidence="10" id="KW-1185">Reference proteome</keyword>
<evidence type="ECO:0000256" key="6">
    <source>
        <dbReference type="PROSITE-ProRule" id="PRU00510"/>
    </source>
</evidence>
<evidence type="ECO:0000259" key="7">
    <source>
        <dbReference type="Pfam" id="PF01258"/>
    </source>
</evidence>
<evidence type="ECO:0000256" key="1">
    <source>
        <dbReference type="ARBA" id="ARBA00022490"/>
    </source>
</evidence>
<dbReference type="Proteomes" id="UP000064243">
    <property type="component" value="Unassembled WGS sequence"/>
</dbReference>
<dbReference type="OrthoDB" id="9803742at2"/>
<evidence type="ECO:0000256" key="4">
    <source>
        <dbReference type="ARBA" id="ARBA00022833"/>
    </source>
</evidence>
<dbReference type="Gene3D" id="1.20.120.910">
    <property type="entry name" value="DksA, coiled-coil domain"/>
    <property type="match status" value="1"/>
</dbReference>
<dbReference type="InterPro" id="IPR012784">
    <property type="entry name" value="DksA_RNA_pol-bd"/>
</dbReference>
<evidence type="ECO:0000313" key="9">
    <source>
        <dbReference type="EMBL" id="KVW96726.1"/>
    </source>
</evidence>
<evidence type="ECO:0000259" key="8">
    <source>
        <dbReference type="Pfam" id="PF21157"/>
    </source>
</evidence>
<comment type="caution">
    <text evidence="5">Lacks conserved residue(s) required for the propagation of feature annotation.</text>
</comment>
<dbReference type="NCBIfam" id="TIGR02420">
    <property type="entry name" value="dksA"/>
    <property type="match status" value="1"/>
</dbReference>
<dbReference type="GO" id="GO:0008270">
    <property type="term" value="F:zinc ion binding"/>
    <property type="evidence" value="ECO:0007669"/>
    <property type="project" value="UniProtKB-UniRule"/>
</dbReference>
<comment type="similarity">
    <text evidence="5">Belongs to the DksA family.</text>
</comment>
<dbReference type="GO" id="GO:0005737">
    <property type="term" value="C:cytoplasm"/>
    <property type="evidence" value="ECO:0007669"/>
    <property type="project" value="UniProtKB-SubCell"/>
</dbReference>
<dbReference type="STRING" id="1123392.GCA_000376425_02327"/>
<name>A0A106BQF5_THIDE</name>
<evidence type="ECO:0000313" key="10">
    <source>
        <dbReference type="Proteomes" id="UP000064243"/>
    </source>
</evidence>
<dbReference type="Pfam" id="PF01258">
    <property type="entry name" value="zf-dskA_traR"/>
    <property type="match status" value="1"/>
</dbReference>
<comment type="function">
    <text evidence="5">Transcription factor that acts by binding directly to the RNA polymerase (RNAP). Required for negative regulation of rRNA expression and positive regulation of several amino acid biosynthesis promoters.</text>
</comment>
<accession>A0A106BQF5</accession>
<dbReference type="SUPFAM" id="SSF109635">
    <property type="entry name" value="DnaK suppressor protein DksA, alpha-hairpin domain"/>
    <property type="match status" value="1"/>
</dbReference>
<dbReference type="PROSITE" id="PS01102">
    <property type="entry name" value="ZF_DKSA_1"/>
    <property type="match status" value="1"/>
</dbReference>
<proteinExistence type="inferred from homology"/>
<dbReference type="InterPro" id="IPR048489">
    <property type="entry name" value="DksA_N"/>
</dbReference>
<dbReference type="GO" id="GO:0010468">
    <property type="term" value="P:regulation of gene expression"/>
    <property type="evidence" value="ECO:0007669"/>
    <property type="project" value="UniProtKB-UniRule"/>
</dbReference>